<feature type="domain" description="AB hydrolase-1" evidence="5">
    <location>
        <begin position="128"/>
        <end position="254"/>
    </location>
</feature>
<dbReference type="InterPro" id="IPR051601">
    <property type="entry name" value="Serine_prot/Carboxylest_S33"/>
</dbReference>
<evidence type="ECO:0000313" key="7">
    <source>
        <dbReference type="EMBL" id="MBB5889474.1"/>
    </source>
</evidence>
<feature type="chain" id="PRO_5031340203" evidence="4">
    <location>
        <begin position="34"/>
        <end position="530"/>
    </location>
</feature>
<sequence length="530" mass="56677">MPFTSRTRRRLWVRTAAVAAALGCGLGVLPASAAATGDGSDALADRAPTPTLTWADCSGGFQCATAGVPLDYNAPYGRKIDLALIKLPATDPAHRIGTLFVNFGGPGPSGVDRLRQRATWPWLFSDELRARFDLVSWDPRAVSHSTAVRCFATSAEQEQFFNSFPEMPGDPSGEPAFYRASKELADRCQQQAGALLPYMNSVNTARDLDLLRRAVGDAKITYHGISYGTHIGAIYANLFPARIRALAMDGTMDFQGSATGHGAAGATQPVDTRQDVATGIAETFESFLTQCAAAGPNCAFSDGNVHAKWRTLADRARQHPITVTNPDGTASTYSYSAIINLAADLAKPETWKDNAGQLEKLYQASGTVAAARAVQPKGEQYLGNSTEAFNAIQCADSTVPTAESTYSALATSEDKRVPYFGRIGVFDMMSCAYWPRPAVQPYRGPWNRVTAAPILVINSRFDPSTPLKGAKDGIAELAKARLLVVEGSGHSTMYVHSTCAEKAKRDYLISGVLPPVGATCAIDHKPFDPA</sequence>
<reference evidence="7 8" key="1">
    <citation type="submission" date="2020-08" db="EMBL/GenBank/DDBJ databases">
        <title>Sequencing the genomes of 1000 actinobacteria strains.</title>
        <authorList>
            <person name="Klenk H.-P."/>
        </authorList>
    </citation>
    <scope>NUCLEOTIDE SEQUENCE [LARGE SCALE GENOMIC DNA]</scope>
    <source>
        <strain evidence="7 8">DSM 43851</strain>
    </source>
</reference>
<dbReference type="PROSITE" id="PS51318">
    <property type="entry name" value="TAT"/>
    <property type="match status" value="1"/>
</dbReference>
<dbReference type="GO" id="GO:0016787">
    <property type="term" value="F:hydrolase activity"/>
    <property type="evidence" value="ECO:0007669"/>
    <property type="project" value="UniProtKB-KW"/>
</dbReference>
<keyword evidence="3" id="KW-0378">Hydrolase</keyword>
<evidence type="ECO:0000256" key="2">
    <source>
        <dbReference type="ARBA" id="ARBA00022729"/>
    </source>
</evidence>
<dbReference type="AlphaFoldDB" id="A0A7W9KCV8"/>
<dbReference type="EMBL" id="JACHIR010000001">
    <property type="protein sequence ID" value="MBB5889474.1"/>
    <property type="molecule type" value="Genomic_DNA"/>
</dbReference>
<organism evidence="7 8">
    <name type="scientific">Kutzneria kofuensis</name>
    <dbReference type="NCBI Taxonomy" id="103725"/>
    <lineage>
        <taxon>Bacteria</taxon>
        <taxon>Bacillati</taxon>
        <taxon>Actinomycetota</taxon>
        <taxon>Actinomycetes</taxon>
        <taxon>Pseudonocardiales</taxon>
        <taxon>Pseudonocardiaceae</taxon>
        <taxon>Kutzneria</taxon>
    </lineage>
</organism>
<dbReference type="RefSeq" id="WP_312889896.1">
    <property type="nucleotide sequence ID" value="NZ_BAAAWY010000002.1"/>
</dbReference>
<evidence type="ECO:0000256" key="3">
    <source>
        <dbReference type="ARBA" id="ARBA00022801"/>
    </source>
</evidence>
<dbReference type="Pfam" id="PF08386">
    <property type="entry name" value="Abhydrolase_4"/>
    <property type="match status" value="1"/>
</dbReference>
<dbReference type="PANTHER" id="PTHR43248:SF29">
    <property type="entry name" value="TRIPEPTIDYL AMINOPEPTIDASE"/>
    <property type="match status" value="1"/>
</dbReference>
<dbReference type="InterPro" id="IPR013595">
    <property type="entry name" value="Pept_S33_TAP-like_C"/>
</dbReference>
<dbReference type="InterPro" id="IPR000073">
    <property type="entry name" value="AB_hydrolase_1"/>
</dbReference>
<name>A0A7W9KCV8_9PSEU</name>
<proteinExistence type="inferred from homology"/>
<dbReference type="Proteomes" id="UP000585638">
    <property type="component" value="Unassembled WGS sequence"/>
</dbReference>
<comment type="caution">
    <text evidence="7">The sequence shown here is derived from an EMBL/GenBank/DDBJ whole genome shotgun (WGS) entry which is preliminary data.</text>
</comment>
<dbReference type="PANTHER" id="PTHR43248">
    <property type="entry name" value="2-SUCCINYL-6-HYDROXY-2,4-CYCLOHEXADIENE-1-CARBOXYLATE SYNTHASE"/>
    <property type="match status" value="1"/>
</dbReference>
<evidence type="ECO:0000313" key="8">
    <source>
        <dbReference type="Proteomes" id="UP000585638"/>
    </source>
</evidence>
<evidence type="ECO:0000256" key="1">
    <source>
        <dbReference type="ARBA" id="ARBA00010088"/>
    </source>
</evidence>
<evidence type="ECO:0000259" key="6">
    <source>
        <dbReference type="Pfam" id="PF08386"/>
    </source>
</evidence>
<feature type="domain" description="Peptidase S33 tripeptidyl aminopeptidase-like C-terminal" evidence="6">
    <location>
        <begin position="418"/>
        <end position="520"/>
    </location>
</feature>
<dbReference type="InterPro" id="IPR029058">
    <property type="entry name" value="AB_hydrolase_fold"/>
</dbReference>
<dbReference type="InterPro" id="IPR006311">
    <property type="entry name" value="TAT_signal"/>
</dbReference>
<protein>
    <submittedName>
        <fullName evidence="7">Pimeloyl-ACP methyl ester carboxylesterase</fullName>
    </submittedName>
</protein>
<gene>
    <name evidence="7" type="ORF">BJ998_000670</name>
</gene>
<evidence type="ECO:0000259" key="5">
    <source>
        <dbReference type="Pfam" id="PF00561"/>
    </source>
</evidence>
<keyword evidence="8" id="KW-1185">Reference proteome</keyword>
<evidence type="ECO:0000256" key="4">
    <source>
        <dbReference type="SAM" id="SignalP"/>
    </source>
</evidence>
<dbReference type="SUPFAM" id="SSF53474">
    <property type="entry name" value="alpha/beta-Hydrolases"/>
    <property type="match status" value="1"/>
</dbReference>
<keyword evidence="2 4" id="KW-0732">Signal</keyword>
<dbReference type="Pfam" id="PF00561">
    <property type="entry name" value="Abhydrolase_1"/>
    <property type="match status" value="1"/>
</dbReference>
<accession>A0A7W9KCV8</accession>
<dbReference type="Gene3D" id="3.40.50.1820">
    <property type="entry name" value="alpha/beta hydrolase"/>
    <property type="match status" value="1"/>
</dbReference>
<comment type="similarity">
    <text evidence="1">Belongs to the peptidase S33 family.</text>
</comment>
<feature type="signal peptide" evidence="4">
    <location>
        <begin position="1"/>
        <end position="33"/>
    </location>
</feature>